<dbReference type="EMBL" id="MHLA01000001">
    <property type="protein sequence ID" value="OGZ00387.1"/>
    <property type="molecule type" value="Genomic_DNA"/>
</dbReference>
<accession>A0A1G2CGN2</accession>
<dbReference type="Proteomes" id="UP000178880">
    <property type="component" value="Unassembled WGS sequence"/>
</dbReference>
<name>A0A1G2CGN2_9BACT</name>
<keyword evidence="1" id="KW-0812">Transmembrane</keyword>
<evidence type="ECO:0000313" key="3">
    <source>
        <dbReference type="Proteomes" id="UP000178880"/>
    </source>
</evidence>
<sequence length="288" mass="32349">MKIKKYVLVGVVAIAVLAAGGVYYFARYKMPDRTGPAFPRAAERKSHVYKNPEQSIAKMKILAFYAVPRNKTGHLESNWKNQLQAALDDAVKFHALQLKGTSELTYSIFQEPVVLEKDDIFYDTEVTAAGNPRALVNVAEEIGRRVFEDGGDLYRPEFATDDPAEYRVMGIVYEGVGAAGGIIYESPLETPEEIAEEIGVPRETVYIVEIEAIDAFFLVNRREYLAEEKLQLYGSSIFYHEFGHTLGLPDEYDAEDKIFSQDIMGGGRSKPFSRAYISRDFLRGMGVE</sequence>
<feature type="transmembrane region" description="Helical" evidence="1">
    <location>
        <begin position="6"/>
        <end position="26"/>
    </location>
</feature>
<evidence type="ECO:0000256" key="1">
    <source>
        <dbReference type="SAM" id="Phobius"/>
    </source>
</evidence>
<keyword evidence="1" id="KW-1133">Transmembrane helix</keyword>
<evidence type="ECO:0000313" key="2">
    <source>
        <dbReference type="EMBL" id="OGZ00387.1"/>
    </source>
</evidence>
<reference evidence="2 3" key="1">
    <citation type="journal article" date="2016" name="Nat. Commun.">
        <title>Thousands of microbial genomes shed light on interconnected biogeochemical processes in an aquifer system.</title>
        <authorList>
            <person name="Anantharaman K."/>
            <person name="Brown C.T."/>
            <person name="Hug L.A."/>
            <person name="Sharon I."/>
            <person name="Castelle C.J."/>
            <person name="Probst A.J."/>
            <person name="Thomas B.C."/>
            <person name="Singh A."/>
            <person name="Wilkins M.J."/>
            <person name="Karaoz U."/>
            <person name="Brodie E.L."/>
            <person name="Williams K.H."/>
            <person name="Hubbard S.S."/>
            <person name="Banfield J.F."/>
        </authorList>
    </citation>
    <scope>NUCLEOTIDE SEQUENCE [LARGE SCALE GENOMIC DNA]</scope>
</reference>
<dbReference type="STRING" id="1798650.A2945_03510"/>
<dbReference type="SUPFAM" id="SSF55486">
    <property type="entry name" value="Metalloproteases ('zincins'), catalytic domain"/>
    <property type="match status" value="1"/>
</dbReference>
<gene>
    <name evidence="2" type="ORF">A2945_03510</name>
</gene>
<keyword evidence="1" id="KW-0472">Membrane</keyword>
<organism evidence="2 3">
    <name type="scientific">Candidatus Liptonbacteria bacterium RIFCSPLOWO2_01_FULL_52_25</name>
    <dbReference type="NCBI Taxonomy" id="1798650"/>
    <lineage>
        <taxon>Bacteria</taxon>
        <taxon>Candidatus Liptoniibacteriota</taxon>
    </lineage>
</organism>
<dbReference type="AlphaFoldDB" id="A0A1G2CGN2"/>
<proteinExistence type="predicted"/>
<comment type="caution">
    <text evidence="2">The sequence shown here is derived from an EMBL/GenBank/DDBJ whole genome shotgun (WGS) entry which is preliminary data.</text>
</comment>
<protein>
    <submittedName>
        <fullName evidence="2">Uncharacterized protein</fullName>
    </submittedName>
</protein>